<reference evidence="2" key="1">
    <citation type="submission" date="2017-05" db="EMBL/GenBank/DDBJ databases">
        <title>Plastid comparative genomics reveals ancient divergence between Glaucophyte genera.</title>
        <authorList>
            <person name="Figueroa-Martinez F.J."/>
            <person name="Jackson C."/>
            <person name="Reyes-Prieto A."/>
        </authorList>
    </citation>
    <scope>NUCLEOTIDE SEQUENCE</scope>
    <source>
        <strain evidence="2">SAG 4.97</strain>
    </source>
</reference>
<proteinExistence type="predicted"/>
<keyword evidence="1" id="KW-0472">Membrane</keyword>
<keyword evidence="1" id="KW-0812">Transmembrane</keyword>
<keyword evidence="1" id="KW-1133">Transmembrane helix</keyword>
<name>A0A3G1IWH6_9EUKA</name>
<geneLocation type="plastid" evidence="2"/>
<protein>
    <submittedName>
        <fullName evidence="2">Uncharacterized protein</fullName>
    </submittedName>
</protein>
<keyword evidence="2" id="KW-0934">Plastid</keyword>
<evidence type="ECO:0000256" key="1">
    <source>
        <dbReference type="SAM" id="Phobius"/>
    </source>
</evidence>
<feature type="transmembrane region" description="Helical" evidence="1">
    <location>
        <begin position="96"/>
        <end position="127"/>
    </location>
</feature>
<feature type="transmembrane region" description="Helical" evidence="1">
    <location>
        <begin position="6"/>
        <end position="28"/>
    </location>
</feature>
<gene>
    <name evidence="2" type="primary">orf327</name>
</gene>
<organism evidence="2">
    <name type="scientific">Cyanoptyche gloeocystis</name>
    <dbReference type="NCBI Taxonomy" id="77922"/>
    <lineage>
        <taxon>Eukaryota</taxon>
        <taxon>Glaucocystophyceae</taxon>
        <taxon>Glaucocystophyceae incertae sedis</taxon>
        <taxon>Cyanoptyche</taxon>
    </lineage>
</organism>
<feature type="transmembrane region" description="Helical" evidence="1">
    <location>
        <begin position="35"/>
        <end position="67"/>
    </location>
</feature>
<evidence type="ECO:0000313" key="2">
    <source>
        <dbReference type="EMBL" id="ASQ40424.1"/>
    </source>
</evidence>
<dbReference type="AlphaFoldDB" id="A0A3G1IWH6"/>
<sequence>MDGFFDLIWGYAIVFILSLNCFYLCFLIKFESIGFFVLIIGIFLSLSGICLFPNYLICFIDALFSYFTYLHFRNVYLDSLDPDDFYIEYKETGVRVLMIIIAFIFGYLCFIFSPLFIKTSVYVLMFFKFFKINFSKINFKKFKKH</sequence>
<dbReference type="EMBL" id="MF167427">
    <property type="protein sequence ID" value="ASQ40424.1"/>
    <property type="molecule type" value="Genomic_DNA"/>
</dbReference>
<accession>A0A3G1IWH6</accession>